<accession>A0AAD7AZM8</accession>
<comment type="caution">
    <text evidence="1">The sequence shown here is derived from an EMBL/GenBank/DDBJ whole genome shotgun (WGS) entry which is preliminary data.</text>
</comment>
<organism evidence="1 2">
    <name type="scientific">Roridomyces roridus</name>
    <dbReference type="NCBI Taxonomy" id="1738132"/>
    <lineage>
        <taxon>Eukaryota</taxon>
        <taxon>Fungi</taxon>
        <taxon>Dikarya</taxon>
        <taxon>Basidiomycota</taxon>
        <taxon>Agaricomycotina</taxon>
        <taxon>Agaricomycetes</taxon>
        <taxon>Agaricomycetidae</taxon>
        <taxon>Agaricales</taxon>
        <taxon>Marasmiineae</taxon>
        <taxon>Mycenaceae</taxon>
        <taxon>Roridomyces</taxon>
    </lineage>
</organism>
<reference evidence="1" key="1">
    <citation type="submission" date="2023-03" db="EMBL/GenBank/DDBJ databases">
        <title>Massive genome expansion in bonnet fungi (Mycena s.s.) driven by repeated elements and novel gene families across ecological guilds.</title>
        <authorList>
            <consortium name="Lawrence Berkeley National Laboratory"/>
            <person name="Harder C.B."/>
            <person name="Miyauchi S."/>
            <person name="Viragh M."/>
            <person name="Kuo A."/>
            <person name="Thoen E."/>
            <person name="Andreopoulos B."/>
            <person name="Lu D."/>
            <person name="Skrede I."/>
            <person name="Drula E."/>
            <person name="Henrissat B."/>
            <person name="Morin E."/>
            <person name="Kohler A."/>
            <person name="Barry K."/>
            <person name="LaButti K."/>
            <person name="Morin E."/>
            <person name="Salamov A."/>
            <person name="Lipzen A."/>
            <person name="Mereny Z."/>
            <person name="Hegedus B."/>
            <person name="Baldrian P."/>
            <person name="Stursova M."/>
            <person name="Weitz H."/>
            <person name="Taylor A."/>
            <person name="Grigoriev I.V."/>
            <person name="Nagy L.G."/>
            <person name="Martin F."/>
            <person name="Kauserud H."/>
        </authorList>
    </citation>
    <scope>NUCLEOTIDE SEQUENCE</scope>
    <source>
        <strain evidence="1">9284</strain>
    </source>
</reference>
<name>A0AAD7AZM8_9AGAR</name>
<sequence length="113" mass="12755">WTNLHFDLGPQTMYSRPDSSPPFACPWSLMSLTVLGDYDPDEGGQIILWDFGSMVRLPPGANFLIPPLLRFSLAAVQPGETRYCITQYTRVPRGWAHWPPATQIFSTKEELDA</sequence>
<protein>
    <submittedName>
        <fullName evidence="1">Uncharacterized protein</fullName>
    </submittedName>
</protein>
<evidence type="ECO:0000313" key="1">
    <source>
        <dbReference type="EMBL" id="KAJ7605000.1"/>
    </source>
</evidence>
<dbReference type="AlphaFoldDB" id="A0AAD7AZM8"/>
<gene>
    <name evidence="1" type="ORF">FB45DRAFT_767775</name>
</gene>
<dbReference type="EMBL" id="JARKIF010000084">
    <property type="protein sequence ID" value="KAJ7605000.1"/>
    <property type="molecule type" value="Genomic_DNA"/>
</dbReference>
<evidence type="ECO:0000313" key="2">
    <source>
        <dbReference type="Proteomes" id="UP001221142"/>
    </source>
</evidence>
<keyword evidence="2" id="KW-1185">Reference proteome</keyword>
<proteinExistence type="predicted"/>
<feature type="non-terminal residue" evidence="1">
    <location>
        <position position="1"/>
    </location>
</feature>
<dbReference type="Proteomes" id="UP001221142">
    <property type="component" value="Unassembled WGS sequence"/>
</dbReference>